<keyword evidence="3" id="KW-1185">Reference proteome</keyword>
<reference evidence="2" key="1">
    <citation type="submission" date="2022-07" db="EMBL/GenBank/DDBJ databases">
        <title>Fungi with potential for degradation of polypropylene.</title>
        <authorList>
            <person name="Gostincar C."/>
        </authorList>
    </citation>
    <scope>NUCLEOTIDE SEQUENCE</scope>
    <source>
        <strain evidence="2">EXF-13287</strain>
    </source>
</reference>
<sequence>MEWKWPRLTIFVFDLWYDQYDRATAHHKVDLPVLLVDYGKKYSVVKLASREFRDEANNYVAEQHRLEGWDAKPPFFRDQTGPTPTYPNPRDVKITEADGTIRRLVKTPPPESDSAIRRD</sequence>
<evidence type="ECO:0000256" key="1">
    <source>
        <dbReference type="SAM" id="MobiDB-lite"/>
    </source>
</evidence>
<protein>
    <submittedName>
        <fullName evidence="2">Uncharacterized protein</fullName>
    </submittedName>
</protein>
<dbReference type="EMBL" id="JANBVN010000030">
    <property type="protein sequence ID" value="KAJ9160835.1"/>
    <property type="molecule type" value="Genomic_DNA"/>
</dbReference>
<evidence type="ECO:0000313" key="3">
    <source>
        <dbReference type="Proteomes" id="UP001174691"/>
    </source>
</evidence>
<comment type="caution">
    <text evidence="2">The sequence shown here is derived from an EMBL/GenBank/DDBJ whole genome shotgun (WGS) entry which is preliminary data.</text>
</comment>
<dbReference type="Proteomes" id="UP001174691">
    <property type="component" value="Unassembled WGS sequence"/>
</dbReference>
<feature type="region of interest" description="Disordered" evidence="1">
    <location>
        <begin position="71"/>
        <end position="92"/>
    </location>
</feature>
<evidence type="ECO:0000313" key="2">
    <source>
        <dbReference type="EMBL" id="KAJ9160835.1"/>
    </source>
</evidence>
<accession>A0AA38VYR0</accession>
<gene>
    <name evidence="2" type="ORF">NKR19_g2844</name>
</gene>
<dbReference type="AlphaFoldDB" id="A0AA38VYR0"/>
<name>A0AA38VYR0_9PEZI</name>
<organism evidence="2 3">
    <name type="scientific">Coniochaeta hoffmannii</name>
    <dbReference type="NCBI Taxonomy" id="91930"/>
    <lineage>
        <taxon>Eukaryota</taxon>
        <taxon>Fungi</taxon>
        <taxon>Dikarya</taxon>
        <taxon>Ascomycota</taxon>
        <taxon>Pezizomycotina</taxon>
        <taxon>Sordariomycetes</taxon>
        <taxon>Sordariomycetidae</taxon>
        <taxon>Coniochaetales</taxon>
        <taxon>Coniochaetaceae</taxon>
        <taxon>Coniochaeta</taxon>
    </lineage>
</organism>
<proteinExistence type="predicted"/>